<dbReference type="RefSeq" id="WP_221599739.1">
    <property type="nucleotide sequence ID" value="NZ_JAIGNU010000001.1"/>
</dbReference>
<keyword evidence="2" id="KW-1133">Transmembrane helix</keyword>
<feature type="domain" description="Peptidase M56" evidence="3">
    <location>
        <begin position="11"/>
        <end position="284"/>
    </location>
</feature>
<feature type="transmembrane region" description="Helical" evidence="2">
    <location>
        <begin position="322"/>
        <end position="346"/>
    </location>
</feature>
<evidence type="ECO:0000259" key="3">
    <source>
        <dbReference type="Pfam" id="PF05569"/>
    </source>
</evidence>
<reference evidence="4 5" key="1">
    <citation type="submission" date="2021-08" db="EMBL/GenBank/DDBJ databases">
        <title>Comparative Genomics Analysis of the Genus Qipengyuania Reveals Extensive Genetic Diversity and Metabolic Versatility, Including the Description of Fifteen Novel Species.</title>
        <authorList>
            <person name="Liu Y."/>
        </authorList>
    </citation>
    <scope>NUCLEOTIDE SEQUENCE [LARGE SCALE GENOMIC DNA]</scope>
    <source>
        <strain evidence="4 5">YG27</strain>
    </source>
</reference>
<accession>A0ABS7JQG3</accession>
<keyword evidence="1" id="KW-0175">Coiled coil</keyword>
<gene>
    <name evidence="4" type="ORF">K3181_00320</name>
</gene>
<dbReference type="PANTHER" id="PTHR34978">
    <property type="entry name" value="POSSIBLE SENSOR-TRANSDUCER PROTEIN BLAR"/>
    <property type="match status" value="1"/>
</dbReference>
<evidence type="ECO:0000313" key="4">
    <source>
        <dbReference type="EMBL" id="MBX7499882.1"/>
    </source>
</evidence>
<evidence type="ECO:0000313" key="5">
    <source>
        <dbReference type="Proteomes" id="UP000782554"/>
    </source>
</evidence>
<dbReference type="Proteomes" id="UP000782554">
    <property type="component" value="Unassembled WGS sequence"/>
</dbReference>
<evidence type="ECO:0000256" key="1">
    <source>
        <dbReference type="SAM" id="Coils"/>
    </source>
</evidence>
<feature type="transmembrane region" description="Helical" evidence="2">
    <location>
        <begin position="121"/>
        <end position="142"/>
    </location>
</feature>
<proteinExistence type="predicted"/>
<dbReference type="PANTHER" id="PTHR34978:SF3">
    <property type="entry name" value="SLR0241 PROTEIN"/>
    <property type="match status" value="1"/>
</dbReference>
<dbReference type="CDD" id="cd07341">
    <property type="entry name" value="M56_BlaR1_MecR1_like"/>
    <property type="match status" value="1"/>
</dbReference>
<keyword evidence="2" id="KW-0812">Transmembrane</keyword>
<protein>
    <submittedName>
        <fullName evidence="4">M56 family metallopeptidase</fullName>
    </submittedName>
</protein>
<feature type="transmembrane region" description="Helical" evidence="2">
    <location>
        <begin position="12"/>
        <end position="30"/>
    </location>
</feature>
<dbReference type="EMBL" id="JAIGNU010000001">
    <property type="protein sequence ID" value="MBX7499882.1"/>
    <property type="molecule type" value="Genomic_DNA"/>
</dbReference>
<evidence type="ECO:0000256" key="2">
    <source>
        <dbReference type="SAM" id="Phobius"/>
    </source>
</evidence>
<keyword evidence="2" id="KW-0472">Membrane</keyword>
<dbReference type="InterPro" id="IPR008756">
    <property type="entry name" value="Peptidase_M56"/>
</dbReference>
<sequence length="609" mass="67748">MTELFRDYWDWFLFDTLLWTGVLIGVALLLRRPVGRHLGAGAAYALWFLPLARLLFPPVQLPAWMQPSFLQTETAFEPAMAEFDPAMADFAAAAPAADAGLSQASFVVPVAPVPLESPIDFVTPLVFLWLLGAAIFLIRRFWLYGELRRELLEDARPMGEVGSIRLVETPAISGPMAFGVFDKVIALPDGFMASRPRQVRDLAIAHELAHHRGHDILVNVLIQPLFAVHWFNPLGWMGWTAMRRDQEAACDARVVASRSRDERAAYAAVIADFARRPQICPRPALAAPMACPVLGDKSIIHRLRNLPMTDDSRRRRMAARGAVGAALLALPMTASICYVGAAPALAGEAQPEMTGMVNPVAEPDMLADPAPIAEHAQLAFLDSEAFADALRDRMEESRERAEEARERAAEARERAQEAREEMAEARAELREIEREIARGDHDALSHRQINWNGKDWDEMSASERKAFEKEMKKLRLKFAEGGEFSVEMERALDQMRADGEMQRELRKATARVHAESRVAIAEAHASAAAARASAPRVVEKCIDNESPVTSRTDSRGRTVLYVCEEFGDRVALKAMQSARHAIARDRNLSSEARAEALRELDEEIAEHSR</sequence>
<dbReference type="InterPro" id="IPR052173">
    <property type="entry name" value="Beta-lactam_resp_regulator"/>
</dbReference>
<keyword evidence="5" id="KW-1185">Reference proteome</keyword>
<organism evidence="4 5">
    <name type="scientific">Qipengyuania mesophila</name>
    <dbReference type="NCBI Taxonomy" id="2867246"/>
    <lineage>
        <taxon>Bacteria</taxon>
        <taxon>Pseudomonadati</taxon>
        <taxon>Pseudomonadota</taxon>
        <taxon>Alphaproteobacteria</taxon>
        <taxon>Sphingomonadales</taxon>
        <taxon>Erythrobacteraceae</taxon>
        <taxon>Qipengyuania</taxon>
    </lineage>
</organism>
<dbReference type="Pfam" id="PF05569">
    <property type="entry name" value="Peptidase_M56"/>
    <property type="match status" value="1"/>
</dbReference>
<comment type="caution">
    <text evidence="4">The sequence shown here is derived from an EMBL/GenBank/DDBJ whole genome shotgun (WGS) entry which is preliminary data.</text>
</comment>
<feature type="transmembrane region" description="Helical" evidence="2">
    <location>
        <begin position="37"/>
        <end position="56"/>
    </location>
</feature>
<feature type="coiled-coil region" evidence="1">
    <location>
        <begin position="387"/>
        <end position="442"/>
    </location>
</feature>
<name>A0ABS7JQG3_9SPHN</name>